<protein>
    <recommendedName>
        <fullName evidence="5">Mitochondrial outer membrane protein OM45</fullName>
    </recommendedName>
</protein>
<dbReference type="GeneID" id="11500660"/>
<dbReference type="AlphaFoldDB" id="G8ZS33"/>
<dbReference type="Proteomes" id="UP000005627">
    <property type="component" value="Chromosome 3"/>
</dbReference>
<name>G8ZS33_TORDE</name>
<evidence type="ECO:0000256" key="1">
    <source>
        <dbReference type="SAM" id="Coils"/>
    </source>
</evidence>
<evidence type="ECO:0000256" key="2">
    <source>
        <dbReference type="SAM" id="MobiDB-lite"/>
    </source>
</evidence>
<dbReference type="eggNOG" id="ENOG502QTPN">
    <property type="taxonomic scope" value="Eukaryota"/>
</dbReference>
<reference evidence="3 4" key="1">
    <citation type="journal article" date="2011" name="Proc. Natl. Acad. Sci. U.S.A.">
        <title>Evolutionary erosion of yeast sex chromosomes by mating-type switching accidents.</title>
        <authorList>
            <person name="Gordon J.L."/>
            <person name="Armisen D."/>
            <person name="Proux-Wera E."/>
            <person name="Oheigeartaigh S.S."/>
            <person name="Byrne K.P."/>
            <person name="Wolfe K.H."/>
        </authorList>
    </citation>
    <scope>NUCLEOTIDE SEQUENCE [LARGE SCALE GENOMIC DNA]</scope>
    <source>
        <strain evidence="4">ATCC 10662 / CBS 1146 / NBRC 0425 / NCYC 2629 / NRRL Y-866</strain>
    </source>
</reference>
<evidence type="ECO:0000313" key="3">
    <source>
        <dbReference type="EMBL" id="CCE91325.1"/>
    </source>
</evidence>
<dbReference type="InParanoid" id="G8ZS33"/>
<evidence type="ECO:0008006" key="5">
    <source>
        <dbReference type="Google" id="ProtNLM"/>
    </source>
</evidence>
<dbReference type="STRING" id="1076872.G8ZS33"/>
<dbReference type="EMBL" id="HE616744">
    <property type="protein sequence ID" value="CCE91325.1"/>
    <property type="molecule type" value="Genomic_DNA"/>
</dbReference>
<proteinExistence type="predicted"/>
<keyword evidence="4" id="KW-1185">Reference proteome</keyword>
<feature type="region of interest" description="Disordered" evidence="2">
    <location>
        <begin position="475"/>
        <end position="507"/>
    </location>
</feature>
<evidence type="ECO:0000313" key="4">
    <source>
        <dbReference type="Proteomes" id="UP000005627"/>
    </source>
</evidence>
<feature type="region of interest" description="Disordered" evidence="2">
    <location>
        <begin position="406"/>
        <end position="430"/>
    </location>
</feature>
<dbReference type="RefSeq" id="XP_003680536.1">
    <property type="nucleotide sequence ID" value="XM_003680488.1"/>
</dbReference>
<dbReference type="FunCoup" id="G8ZS33">
    <property type="interactions" value="224"/>
</dbReference>
<accession>G8ZS33</accession>
<feature type="compositionally biased region" description="Acidic residues" evidence="2">
    <location>
        <begin position="497"/>
        <end position="507"/>
    </location>
</feature>
<dbReference type="OrthoDB" id="3976380at2759"/>
<sequence>MSSRLLIGGAAAAAAGYMLYEYQQQNERQRQALIPPTQARQPVTGVKEQASALGRDIQQSKDDTAKWLKDQKEYGQTKATEMTNELQRNLHEEASRQRRGVNEVVDDATYDVSKGWDRIKEGVAEDTQSIKDALRGVAHKADQTVPNAKQKGREMAEGAKETSKSIFNYGFGEAERAKAIAIGEYDKANKQFNNLLEQYNESKKGLFDSGDSKLKQQVDDYKKIIQQKKQELQKASDEYAKYAKDNFNDISNKLDEQDEKIRKEGGFFKWLKGTSVPGDETDDVDRTANSRSLAGFGENAQFFSEQQIEDQLRSKQIGPSEAQRRLDELKKFKEEGWFNTHKSPESEERVAKRAAQGLAGWGESAAQFAQDELEESKKAYNRTIPRSREEASKAVDDAWNKLQETKKTAEDKGSKWWNASKEKTNEVSEEAQKAYDDATKNYESAKKTLADWSDKTSAKFWSSADDVVRVSQNVAGKAQSAANKARSKTQEKTGDSDLVEQEQLIEE</sequence>
<dbReference type="Gene3D" id="1.20.120.20">
    <property type="entry name" value="Apolipoprotein"/>
    <property type="match status" value="1"/>
</dbReference>
<organism evidence="3 4">
    <name type="scientific">Torulaspora delbrueckii</name>
    <name type="common">Yeast</name>
    <name type="synonym">Candida colliculosa</name>
    <dbReference type="NCBI Taxonomy" id="4950"/>
    <lineage>
        <taxon>Eukaryota</taxon>
        <taxon>Fungi</taxon>
        <taxon>Dikarya</taxon>
        <taxon>Ascomycota</taxon>
        <taxon>Saccharomycotina</taxon>
        <taxon>Saccharomycetes</taxon>
        <taxon>Saccharomycetales</taxon>
        <taxon>Saccharomycetaceae</taxon>
        <taxon>Torulaspora</taxon>
    </lineage>
</organism>
<dbReference type="HOGENOM" id="CLU_035516_0_0_1"/>
<keyword evidence="1" id="KW-0175">Coiled coil</keyword>
<gene>
    <name evidence="3" type="primary">TDEL0C04360</name>
    <name evidence="3" type="ORF">TDEL_0C04360</name>
</gene>
<feature type="coiled-coil region" evidence="1">
    <location>
        <begin position="211"/>
        <end position="245"/>
    </location>
</feature>
<dbReference type="KEGG" id="tdl:TDEL_0C04360"/>